<comment type="caution">
    <text evidence="2">The sequence shown here is derived from an EMBL/GenBank/DDBJ whole genome shotgun (WGS) entry which is preliminary data.</text>
</comment>
<keyword evidence="1" id="KW-1133">Transmembrane helix</keyword>
<evidence type="ECO:0000313" key="2">
    <source>
        <dbReference type="EMBL" id="MWC44691.1"/>
    </source>
</evidence>
<evidence type="ECO:0000256" key="1">
    <source>
        <dbReference type="SAM" id="Phobius"/>
    </source>
</evidence>
<keyword evidence="1" id="KW-0472">Membrane</keyword>
<proteinExistence type="predicted"/>
<organism evidence="2 3">
    <name type="scientific">Sphingomonas carotinifaciens</name>
    <dbReference type="NCBI Taxonomy" id="1166323"/>
    <lineage>
        <taxon>Bacteria</taxon>
        <taxon>Pseudomonadati</taxon>
        <taxon>Pseudomonadota</taxon>
        <taxon>Alphaproteobacteria</taxon>
        <taxon>Sphingomonadales</taxon>
        <taxon>Sphingomonadaceae</taxon>
        <taxon>Sphingomonas</taxon>
    </lineage>
</organism>
<accession>A0A6N8LY78</accession>
<gene>
    <name evidence="2" type="ORF">GQR91_13665</name>
</gene>
<feature type="transmembrane region" description="Helical" evidence="1">
    <location>
        <begin position="12"/>
        <end position="37"/>
    </location>
</feature>
<keyword evidence="1" id="KW-0812">Transmembrane</keyword>
<feature type="transmembrane region" description="Helical" evidence="1">
    <location>
        <begin position="81"/>
        <end position="101"/>
    </location>
</feature>
<evidence type="ECO:0000313" key="3">
    <source>
        <dbReference type="Proteomes" id="UP000436801"/>
    </source>
</evidence>
<dbReference type="AlphaFoldDB" id="A0A6N8LY78"/>
<name>A0A6N8LY78_9SPHN</name>
<reference evidence="2 3" key="1">
    <citation type="submission" date="2019-12" db="EMBL/GenBank/DDBJ databases">
        <authorList>
            <person name="Zheng J."/>
        </authorList>
    </citation>
    <scope>NUCLEOTIDE SEQUENCE [LARGE SCALE GENOMIC DNA]</scope>
    <source>
        <strain evidence="2 3">DSM 27347</strain>
    </source>
</reference>
<dbReference type="Proteomes" id="UP000436801">
    <property type="component" value="Unassembled WGS sequence"/>
</dbReference>
<dbReference type="EMBL" id="WSUT01000005">
    <property type="protein sequence ID" value="MWC44691.1"/>
    <property type="molecule type" value="Genomic_DNA"/>
</dbReference>
<sequence length="106" mass="10779">MAGMIALLRMSAGLIGWAIAFCLLYALHGIGCASGWATTPVMGASLHRVVLLAAWIGSVAATLALALRWREPGPALTDRAAAVLAWVGCAATVAGGLPILLVPDCL</sequence>
<feature type="transmembrane region" description="Helical" evidence="1">
    <location>
        <begin position="49"/>
        <end position="69"/>
    </location>
</feature>
<protein>
    <submittedName>
        <fullName evidence="2">Uncharacterized protein</fullName>
    </submittedName>
</protein>